<gene>
    <name evidence="1" type="ORF">METZ01_LOCUS220466</name>
</gene>
<organism evidence="1">
    <name type="scientific">marine metagenome</name>
    <dbReference type="NCBI Taxonomy" id="408172"/>
    <lineage>
        <taxon>unclassified sequences</taxon>
        <taxon>metagenomes</taxon>
        <taxon>ecological metagenomes</taxon>
    </lineage>
</organism>
<dbReference type="EMBL" id="UINC01052364">
    <property type="protein sequence ID" value="SVB67612.1"/>
    <property type="molecule type" value="Genomic_DNA"/>
</dbReference>
<proteinExistence type="predicted"/>
<evidence type="ECO:0000313" key="1">
    <source>
        <dbReference type="EMBL" id="SVB67612.1"/>
    </source>
</evidence>
<sequence>MNQKFFLYPLLFITWAIGQTHFTIPQNVWRISIEQAFSGGKWKGHDGRNGWKDFTYQLNGTDYTIIQDWKRSASIQRFLIEYGFTDRSTFILTIPKFQRLNQTHSWSITSESIVTEMDKLMLKYFPKSKSNSGMGDVTIGMNMLFLGNPAWRGGKNKYSIYGGIDATFPFGERLKKYYPNDLDENGVPNQFKHLPIGNGLTQWRGRVFGELYRKMWGRLININWSVSFSSFSREIINPKYSFLWIQETGIDSISKAIGNAVLFNQGGQVLGAVQGQIELLPQRIFFSAGMDWMFSGRDQYSSINNTWNSWMASRKNYDTKKRVATQYLKFNFLNIDPFKQVGPLPFELEIGIRWYVPYLTYQTYGYTASWIKISSYFQAW</sequence>
<reference evidence="1" key="1">
    <citation type="submission" date="2018-05" db="EMBL/GenBank/DDBJ databases">
        <authorList>
            <person name="Lanie J.A."/>
            <person name="Ng W.-L."/>
            <person name="Kazmierczak K.M."/>
            <person name="Andrzejewski T.M."/>
            <person name="Davidsen T.M."/>
            <person name="Wayne K.J."/>
            <person name="Tettelin H."/>
            <person name="Glass J.I."/>
            <person name="Rusch D."/>
            <person name="Podicherti R."/>
            <person name="Tsui H.-C.T."/>
            <person name="Winkler M.E."/>
        </authorList>
    </citation>
    <scope>NUCLEOTIDE SEQUENCE</scope>
</reference>
<name>A0A382FYB3_9ZZZZ</name>
<accession>A0A382FYB3</accession>
<protein>
    <submittedName>
        <fullName evidence="1">Uncharacterized protein</fullName>
    </submittedName>
</protein>
<dbReference type="AlphaFoldDB" id="A0A382FYB3"/>